<comment type="caution">
    <text evidence="2">The sequence shown here is derived from an EMBL/GenBank/DDBJ whole genome shotgun (WGS) entry which is preliminary data.</text>
</comment>
<reference evidence="2" key="1">
    <citation type="journal article" date="2023" name="Mol. Ecol. Resour.">
        <title>Chromosome-level genome assembly of a triploid poplar Populus alba 'Berolinensis'.</title>
        <authorList>
            <person name="Chen S."/>
            <person name="Yu Y."/>
            <person name="Wang X."/>
            <person name="Wang S."/>
            <person name="Zhang T."/>
            <person name="Zhou Y."/>
            <person name="He R."/>
            <person name="Meng N."/>
            <person name="Wang Y."/>
            <person name="Liu W."/>
            <person name="Liu Z."/>
            <person name="Liu J."/>
            <person name="Guo Q."/>
            <person name="Huang H."/>
            <person name="Sederoff R.R."/>
            <person name="Wang G."/>
            <person name="Qu G."/>
            <person name="Chen S."/>
        </authorList>
    </citation>
    <scope>NUCLEOTIDE SEQUENCE</scope>
    <source>
        <strain evidence="2">SC-2020</strain>
    </source>
</reference>
<feature type="compositionally biased region" description="Low complexity" evidence="1">
    <location>
        <begin position="54"/>
        <end position="65"/>
    </location>
</feature>
<evidence type="ECO:0000256" key="1">
    <source>
        <dbReference type="SAM" id="MobiDB-lite"/>
    </source>
</evidence>
<proteinExistence type="predicted"/>
<dbReference type="EMBL" id="JAQIZT010000011">
    <property type="protein sequence ID" value="KAJ6979323.1"/>
    <property type="molecule type" value="Genomic_DNA"/>
</dbReference>
<sequence>MEGDGGRTYHGMAVGMAERKKENKEDNVYSQPITHKYIQTMTKVTLLDPTNTKASQPANSSQQAAYRHASSSRRNPACRLLTPFIFTFSDWMVSRCEFVLFTYSFSQYKMEKMRVDEQIGKKKKLEN</sequence>
<evidence type="ECO:0000313" key="3">
    <source>
        <dbReference type="Proteomes" id="UP001164929"/>
    </source>
</evidence>
<dbReference type="AlphaFoldDB" id="A0AAD6M5E7"/>
<protein>
    <submittedName>
        <fullName evidence="2">Uncharacterized protein</fullName>
    </submittedName>
</protein>
<evidence type="ECO:0000313" key="2">
    <source>
        <dbReference type="EMBL" id="KAJ6979323.1"/>
    </source>
</evidence>
<feature type="region of interest" description="Disordered" evidence="1">
    <location>
        <begin position="49"/>
        <end position="73"/>
    </location>
</feature>
<gene>
    <name evidence="2" type="ORF">NC653_027469</name>
</gene>
<dbReference type="Proteomes" id="UP001164929">
    <property type="component" value="Chromosome 11"/>
</dbReference>
<keyword evidence="3" id="KW-1185">Reference proteome</keyword>
<name>A0AAD6M5E7_9ROSI</name>
<accession>A0AAD6M5E7</accession>
<organism evidence="2 3">
    <name type="scientific">Populus alba x Populus x berolinensis</name>
    <dbReference type="NCBI Taxonomy" id="444605"/>
    <lineage>
        <taxon>Eukaryota</taxon>
        <taxon>Viridiplantae</taxon>
        <taxon>Streptophyta</taxon>
        <taxon>Embryophyta</taxon>
        <taxon>Tracheophyta</taxon>
        <taxon>Spermatophyta</taxon>
        <taxon>Magnoliopsida</taxon>
        <taxon>eudicotyledons</taxon>
        <taxon>Gunneridae</taxon>
        <taxon>Pentapetalae</taxon>
        <taxon>rosids</taxon>
        <taxon>fabids</taxon>
        <taxon>Malpighiales</taxon>
        <taxon>Salicaceae</taxon>
        <taxon>Saliceae</taxon>
        <taxon>Populus</taxon>
    </lineage>
</organism>